<dbReference type="EMBL" id="CP001710">
    <property type="protein sequence ID" value="ADL58494.1"/>
    <property type="molecule type" value="Genomic_DNA"/>
</dbReference>
<accession>D9PW96</accession>
<name>D9PW96_METTM</name>
<sequence>MREYFFLLLIVVAVAVSGCTVTTEGNNTVPDVPYRTYSDSEISFRYPANWTSENLTVASPNSIAAVADPSGVDEAGNLETLVIIQSIPLPSGRTLKDVYDETYRAFSGEPGYRLISERTLTVDGVTAYENIHTINVDGVAKQERATWLEKNGKIYVILCGTTPERFDSEKRNFDLITYSFQVK</sequence>
<protein>
    <recommendedName>
        <fullName evidence="3">PsbP C-terminal domain-containing protein</fullName>
    </recommendedName>
</protein>
<dbReference type="GeneID" id="9704607"/>
<dbReference type="Proteomes" id="UP000000345">
    <property type="component" value="Chromosome"/>
</dbReference>
<dbReference type="KEGG" id="mmg:MTBMA_c08990"/>
<evidence type="ECO:0000313" key="1">
    <source>
        <dbReference type="EMBL" id="ADL58494.1"/>
    </source>
</evidence>
<dbReference type="GeneID" id="92393517"/>
<evidence type="ECO:0008006" key="3">
    <source>
        <dbReference type="Google" id="ProtNLM"/>
    </source>
</evidence>
<dbReference type="PaxDb" id="79929-MTBMA_c08990"/>
<dbReference type="Gene3D" id="3.40.1000.10">
    <property type="entry name" value="Mog1/PsbP, alpha/beta/alpha sandwich"/>
    <property type="match status" value="1"/>
</dbReference>
<dbReference type="AlphaFoldDB" id="D9PW96"/>
<dbReference type="PROSITE" id="PS51257">
    <property type="entry name" value="PROKAR_LIPOPROTEIN"/>
    <property type="match status" value="1"/>
</dbReference>
<keyword evidence="2" id="KW-1185">Reference proteome</keyword>
<reference evidence="1 2" key="2">
    <citation type="journal article" date="2010" name="J. Bacteriol.">
        <title>Complete genome sequence of Methanothermobacter marburgensis, a methanoarchaeon model organism.</title>
        <authorList>
            <person name="Liesegang H."/>
            <person name="Kaster A.K."/>
            <person name="Wiezer A."/>
            <person name="Goenrich M."/>
            <person name="Wollherr A."/>
            <person name="Seedorf H."/>
            <person name="Gottschalk G."/>
            <person name="Thauer R.K."/>
        </authorList>
    </citation>
    <scope>NUCLEOTIDE SEQUENCE [LARGE SCALE GENOMIC DNA]</scope>
    <source>
        <strain evidence="2">ATCC BAA-927 / DSM 2133 / JCM 14651 / NBRC 100331 / OCM 82 / Marburg</strain>
    </source>
</reference>
<gene>
    <name evidence="1" type="ordered locus">MTBMA_c08990</name>
</gene>
<dbReference type="HOGENOM" id="CLU_124264_0_0_2"/>
<organism evidence="1 2">
    <name type="scientific">Methanothermobacter marburgensis (strain ATCC BAA-927 / DSM 2133 / JCM 14651 / NBRC 100331 / OCM 82 / Marburg)</name>
    <name type="common">Methanobacterium thermoautotrophicum</name>
    <dbReference type="NCBI Taxonomy" id="79929"/>
    <lineage>
        <taxon>Archaea</taxon>
        <taxon>Methanobacteriati</taxon>
        <taxon>Methanobacteriota</taxon>
        <taxon>Methanomada group</taxon>
        <taxon>Methanobacteria</taxon>
        <taxon>Methanobacteriales</taxon>
        <taxon>Methanobacteriaceae</taxon>
        <taxon>Methanothermobacter</taxon>
    </lineage>
</organism>
<reference key="1">
    <citation type="submission" date="2009-08" db="EMBL/GenBank/DDBJ databases">
        <title>The genome sequence of Methanothermobacter marburgensis.</title>
        <authorList>
            <person name="Kaster A."/>
            <person name="Seedorf H."/>
            <person name="Goenrich M."/>
            <person name="Wiezer A."/>
            <person name="Liesegang H."/>
            <person name="Thauer R."/>
            <person name="Gottschalk G."/>
        </authorList>
    </citation>
    <scope>NUCLEOTIDE SEQUENCE</scope>
    <source>
        <strain>Marburg</strain>
    </source>
</reference>
<dbReference type="Pfam" id="PF18933">
    <property type="entry name" value="PsbP_2"/>
    <property type="match status" value="1"/>
</dbReference>
<evidence type="ECO:0000313" key="2">
    <source>
        <dbReference type="Proteomes" id="UP000000345"/>
    </source>
</evidence>
<dbReference type="RefSeq" id="WP_013295718.1">
    <property type="nucleotide sequence ID" value="NC_014408.1"/>
</dbReference>
<dbReference type="STRING" id="79929.MTBMA_c08990"/>
<proteinExistence type="predicted"/>